<proteinExistence type="predicted"/>
<comment type="caution">
    <text evidence="1">The sequence shown here is derived from an EMBL/GenBank/DDBJ whole genome shotgun (WGS) entry which is preliminary data.</text>
</comment>
<reference evidence="1 2" key="1">
    <citation type="submission" date="2024-04" db="EMBL/GenBank/DDBJ databases">
        <title>Luteolibacter sp. isolated from soil.</title>
        <authorList>
            <person name="An J."/>
        </authorList>
    </citation>
    <scope>NUCLEOTIDE SEQUENCE [LARGE SCALE GENOMIC DNA]</scope>
    <source>
        <strain evidence="1 2">Y139</strain>
    </source>
</reference>
<gene>
    <name evidence="1" type="ORF">WKV53_08175</name>
</gene>
<organism evidence="1 2">
    <name type="scientific">Luteolibacter soli</name>
    <dbReference type="NCBI Taxonomy" id="3135280"/>
    <lineage>
        <taxon>Bacteria</taxon>
        <taxon>Pseudomonadati</taxon>
        <taxon>Verrucomicrobiota</taxon>
        <taxon>Verrucomicrobiia</taxon>
        <taxon>Verrucomicrobiales</taxon>
        <taxon>Verrucomicrobiaceae</taxon>
        <taxon>Luteolibacter</taxon>
    </lineage>
</organism>
<evidence type="ECO:0000313" key="1">
    <source>
        <dbReference type="EMBL" id="MEK7950468.1"/>
    </source>
</evidence>
<dbReference type="Proteomes" id="UP001371305">
    <property type="component" value="Unassembled WGS sequence"/>
</dbReference>
<protein>
    <submittedName>
        <fullName evidence="1">Uncharacterized protein</fullName>
    </submittedName>
</protein>
<dbReference type="RefSeq" id="WP_341404072.1">
    <property type="nucleotide sequence ID" value="NZ_JBBUKT010000002.1"/>
</dbReference>
<accession>A0ABU9ASC9</accession>
<sequence>MKPNLLVMNPSGSEPAAWVEALCNQWMEDCYVYLLCPGCGFREDNARGLRFLSHTNDAVPNFGHLDAIVTFEESDAVQRLLDAYPEAAVRTIPLVGDILPDQAAFQGHPLAA</sequence>
<name>A0ABU9ASC9_9BACT</name>
<evidence type="ECO:0000313" key="2">
    <source>
        <dbReference type="Proteomes" id="UP001371305"/>
    </source>
</evidence>
<dbReference type="EMBL" id="JBBUKT010000002">
    <property type="protein sequence ID" value="MEK7950468.1"/>
    <property type="molecule type" value="Genomic_DNA"/>
</dbReference>
<keyword evidence="2" id="KW-1185">Reference proteome</keyword>